<evidence type="ECO:0000313" key="1">
    <source>
        <dbReference type="EMBL" id="GBE62052.1"/>
    </source>
</evidence>
<dbReference type="VEuPathDB" id="PiroplasmaDB:BOVATA_035450"/>
<reference evidence="1 2" key="1">
    <citation type="journal article" date="2017" name="BMC Genomics">
        <title>Whole-genome assembly of Babesia ovata and comparative genomics between closely related pathogens.</title>
        <authorList>
            <person name="Yamagishi J."/>
            <person name="Asada M."/>
            <person name="Hakimi H."/>
            <person name="Tanaka T.Q."/>
            <person name="Sugimoto C."/>
            <person name="Kawazu S."/>
        </authorList>
    </citation>
    <scope>NUCLEOTIDE SEQUENCE [LARGE SCALE GENOMIC DNA]</scope>
    <source>
        <strain evidence="1 2">Miyake</strain>
    </source>
</reference>
<dbReference type="GeneID" id="39875822"/>
<dbReference type="Proteomes" id="UP000236319">
    <property type="component" value="Unassembled WGS sequence"/>
</dbReference>
<accession>A0A2H6KGC8</accession>
<dbReference type="OrthoDB" id="425925at2759"/>
<evidence type="ECO:0000313" key="2">
    <source>
        <dbReference type="Proteomes" id="UP000236319"/>
    </source>
</evidence>
<organism evidence="1 2">
    <name type="scientific">Babesia ovata</name>
    <dbReference type="NCBI Taxonomy" id="189622"/>
    <lineage>
        <taxon>Eukaryota</taxon>
        <taxon>Sar</taxon>
        <taxon>Alveolata</taxon>
        <taxon>Apicomplexa</taxon>
        <taxon>Aconoidasida</taxon>
        <taxon>Piroplasmida</taxon>
        <taxon>Babesiidae</taxon>
        <taxon>Babesia</taxon>
    </lineage>
</organism>
<name>A0A2H6KGC8_9APIC</name>
<protein>
    <submittedName>
        <fullName evidence="1">Extracellular matrix-binding ebh, putative</fullName>
    </submittedName>
</protein>
<proteinExistence type="predicted"/>
<dbReference type="AlphaFoldDB" id="A0A2H6KGC8"/>
<keyword evidence="2" id="KW-1185">Reference proteome</keyword>
<dbReference type="EMBL" id="BDSA01000004">
    <property type="protein sequence ID" value="GBE62052.1"/>
    <property type="molecule type" value="Genomic_DNA"/>
</dbReference>
<gene>
    <name evidence="1" type="ORF">BOVATA_035450</name>
</gene>
<comment type="caution">
    <text evidence="1">The sequence shown here is derived from an EMBL/GenBank/DDBJ whole genome shotgun (WGS) entry which is preliminary data.</text>
</comment>
<sequence>MNVLTLDGFVKSDLLVLKEKISELTNGDNKVSSLVQGQLDALKQKKENELDKIAGNNGTIKKETDTGLVEKFDRLIQSPLDTKVKAVDQAIEALGGNFKNGGDLNSLQSIFDHIKGEVGKIKGKAGTGDWPIEGATGLTGIAQGLEHYFNFFRNKFGDAVGGWVDDIMRNNGLVKKLLGWQDNPAETLDDYMKNSGLGGLIRSPINLKINDAEAAFKNGNASDMADQITKVKNACQAFAEALDAELKKDPGSGVLAMAKQAKNAWTEFGDSERESKRTSLGRALAEANCGCRDCQASGGRGKDNCLKCDKKECNLTQAIATTIVTVSSVSRQVSKELHSVLLGNGTATINIAELLDKAKKATEDLQGQLDNATNQQNIGTIQESPAQAVDSKLKAVRDFVSGEQLTKTEFPKVTGDLTKAVKELPDAVKEFDEKAQAQIKAAAQKAIKEAAEVIKEVGGEIKLGKHLMEKFEESHGKIKSGLESQLQGKVNDNIGPDDPPGGQGGGVGQKFKLATGKFEHYEKHVTQPLDSSKTLTGKADANEGKLPLAIGNIRDEGLAELENTLGDQAGKINTTTFTGPFKLIEKELEEIKKLVSDAGSGSSFLGEMKNKGVKTLLSELQKGLANSKVDYVFDKGLDAIKSAISTLKTGTYDEKTKSIGDAIDLIKQQLTELREKLQKTPGNDVIKTLAEMQTKGLGTQDDWTPNGGKPLSGLGKIQQGLQEQNEKLGEHNKQIGEAIKIVRKEIELQLFRIGYRLDNKHSTDDIADHLKALQKHLGIGKANYGNNLQKIHNEIKNLHDTPFQQHPTKIDNAKKEIVDELTTLRTELLDTKDNDVIATLNDLKGVELSGDKWDKNAAGKNKSLKNIEDELGRQQKTLNDQPPQITAGVQEITSELDSLRGTLNTEVTDKLTELKSKGLTDKDWRKETSIKGHGKDQ</sequence>
<dbReference type="RefSeq" id="XP_028868295.1">
    <property type="nucleotide sequence ID" value="XM_029012462.1"/>
</dbReference>